<dbReference type="Pfam" id="PF07549">
    <property type="entry name" value="Sec_GG"/>
    <property type="match status" value="1"/>
</dbReference>
<dbReference type="Proteomes" id="UP000606463">
    <property type="component" value="Unassembled WGS sequence"/>
</dbReference>
<evidence type="ECO:0000256" key="8">
    <source>
        <dbReference type="ARBA" id="ARBA00023136"/>
    </source>
</evidence>
<reference evidence="13" key="1">
    <citation type="journal article" date="2020" name="ISME J.">
        <title>Gammaproteobacteria mediating utilization of methyl-, sulfur- and petroleum organic compounds in deep ocean hydrothermal plumes.</title>
        <authorList>
            <person name="Zhou Z."/>
            <person name="Liu Y."/>
            <person name="Pan J."/>
            <person name="Cron B.R."/>
            <person name="Toner B.M."/>
            <person name="Anantharaman K."/>
            <person name="Breier J.A."/>
            <person name="Dick G.J."/>
            <person name="Li M."/>
        </authorList>
    </citation>
    <scope>NUCLEOTIDE SEQUENCE</scope>
    <source>
        <strain evidence="13">SZUA-1501</strain>
    </source>
</reference>
<dbReference type="InterPro" id="IPR022646">
    <property type="entry name" value="SecD/SecF_CS"/>
</dbReference>
<dbReference type="AlphaFoldDB" id="A0A9D0YR55"/>
<dbReference type="Gene3D" id="3.30.1360.200">
    <property type="match status" value="1"/>
</dbReference>
<evidence type="ECO:0000256" key="5">
    <source>
        <dbReference type="ARBA" id="ARBA00022927"/>
    </source>
</evidence>
<dbReference type="SUPFAM" id="SSF82866">
    <property type="entry name" value="Multidrug efflux transporter AcrB transmembrane domain"/>
    <property type="match status" value="1"/>
</dbReference>
<dbReference type="InterPro" id="IPR054384">
    <property type="entry name" value="SecDF_P1_head"/>
</dbReference>
<dbReference type="InterPro" id="IPR048634">
    <property type="entry name" value="SecD_SecF_C"/>
</dbReference>
<keyword evidence="4 9" id="KW-0812">Transmembrane</keyword>
<keyword evidence="8 9" id="KW-0472">Membrane</keyword>
<evidence type="ECO:0000313" key="13">
    <source>
        <dbReference type="EMBL" id="HIP98675.1"/>
    </source>
</evidence>
<protein>
    <recommendedName>
        <fullName evidence="9">Protein translocase subunit SecD</fullName>
    </recommendedName>
</protein>
<dbReference type="GO" id="GO:0005886">
    <property type="term" value="C:plasma membrane"/>
    <property type="evidence" value="ECO:0007669"/>
    <property type="project" value="UniProtKB-SubCell"/>
</dbReference>
<evidence type="ECO:0000259" key="10">
    <source>
        <dbReference type="Pfam" id="PF02355"/>
    </source>
</evidence>
<dbReference type="Pfam" id="PF02355">
    <property type="entry name" value="SecD_SecF_C"/>
    <property type="match status" value="1"/>
</dbReference>
<keyword evidence="6 9" id="KW-1133">Transmembrane helix</keyword>
<dbReference type="NCBIfam" id="TIGR01129">
    <property type="entry name" value="secD"/>
    <property type="match status" value="1"/>
</dbReference>
<organism evidence="13 14">
    <name type="scientific">Aquifex aeolicus</name>
    <dbReference type="NCBI Taxonomy" id="63363"/>
    <lineage>
        <taxon>Bacteria</taxon>
        <taxon>Pseudomonadati</taxon>
        <taxon>Aquificota</taxon>
        <taxon>Aquificia</taxon>
        <taxon>Aquificales</taxon>
        <taxon>Aquificaceae</taxon>
        <taxon>Aquifex</taxon>
    </lineage>
</organism>
<gene>
    <name evidence="9 13" type="primary">secD</name>
    <name evidence="13" type="ORF">EYH37_04865</name>
</gene>
<dbReference type="NCBIfam" id="TIGR00916">
    <property type="entry name" value="2A0604s01"/>
    <property type="match status" value="1"/>
</dbReference>
<dbReference type="InterPro" id="IPR022813">
    <property type="entry name" value="SecD/SecF_arch_bac"/>
</dbReference>
<proteinExistence type="inferred from homology"/>
<evidence type="ECO:0000256" key="1">
    <source>
        <dbReference type="ARBA" id="ARBA00004651"/>
    </source>
</evidence>
<keyword evidence="3 9" id="KW-1003">Cell membrane</keyword>
<dbReference type="PANTHER" id="PTHR30081:SF1">
    <property type="entry name" value="PROTEIN TRANSLOCASE SUBUNIT SECD"/>
    <property type="match status" value="1"/>
</dbReference>
<evidence type="ECO:0000259" key="12">
    <source>
        <dbReference type="Pfam" id="PF22599"/>
    </source>
</evidence>
<name>A0A9D0YR55_AQUAO</name>
<comment type="caution">
    <text evidence="13">The sequence shown here is derived from an EMBL/GenBank/DDBJ whole genome shotgun (WGS) entry which is preliminary data.</text>
</comment>
<sequence length="499" mass="55196">MQRLKLHLILIFLVTVGAIWAVFTKPINYGLDLKGGIEIVIYPQLEKALLSQYEKYAVSLVNIFNSEGLPVLDYKVSTEGISFKVLGDSKKVVKIIKNYFGNIFDVEVKKDLYLLKLSEEQLKKFKETIITQTIEVLRKRVDNLGVVQAIVTRLGDKYIYIALPGVLDLERAKEIIGKTAKLEFLPVLEVAKDKKFLEELARKYKNTKILEGEDGFYYLVETSPVITGSDLTDAYPSSDRFGRPAVGFSLSPSASERFAHFTQTHIGKRMAIVLDNKVVSAPVIQAKIHDKGIITGRFTLQEVKNLVVILKGGALPTDLQIEEIRVIGPLLGKEAVKQGIWAFIGGIILLTLILIWRYKMAGLTATLAVFHNALLLWVGLAILGATLTLPGIAGIILNMGIAVDSNVLIFERVKEELRKGATLLKALELGYKRALSAIVDSHVTLLVAALILSQFDAGPVKGFAVVLAIGTIASFFSNVYMSKILLDILARKKWVKFSL</sequence>
<dbReference type="Gene3D" id="1.20.1640.10">
    <property type="entry name" value="Multidrug efflux transporter AcrB transmembrane domain"/>
    <property type="match status" value="1"/>
</dbReference>
<evidence type="ECO:0000313" key="14">
    <source>
        <dbReference type="Proteomes" id="UP000606463"/>
    </source>
</evidence>
<dbReference type="GO" id="GO:0043952">
    <property type="term" value="P:protein transport by the Sec complex"/>
    <property type="evidence" value="ECO:0007669"/>
    <property type="project" value="UniProtKB-UniRule"/>
</dbReference>
<comment type="caution">
    <text evidence="9">Lacks conserved residue(s) required for the propagation of feature annotation.</text>
</comment>
<comment type="subunit">
    <text evidence="9">Forms a complex with SecF. Part of the essential Sec protein translocation apparatus which comprises SecA, SecYEG and auxiliary proteins SecDF. Other proteins may also be involved.</text>
</comment>
<dbReference type="GO" id="GO:0065002">
    <property type="term" value="P:intracellular protein transmembrane transport"/>
    <property type="evidence" value="ECO:0007669"/>
    <property type="project" value="UniProtKB-UniRule"/>
</dbReference>
<feature type="domain" description="Protein export membrane protein SecD/SecF C-terminal" evidence="10">
    <location>
        <begin position="317"/>
        <end position="489"/>
    </location>
</feature>
<evidence type="ECO:0000256" key="6">
    <source>
        <dbReference type="ARBA" id="ARBA00022989"/>
    </source>
</evidence>
<feature type="domain" description="SecDF P1 head subdomain" evidence="12">
    <location>
        <begin position="212"/>
        <end position="316"/>
    </location>
</feature>
<dbReference type="Pfam" id="PF21760">
    <property type="entry name" value="SecD_1st"/>
    <property type="match status" value="1"/>
</dbReference>
<keyword evidence="2 9" id="KW-0813">Transport</keyword>
<dbReference type="Pfam" id="PF22599">
    <property type="entry name" value="SecDF_P1_head"/>
    <property type="match status" value="1"/>
</dbReference>
<comment type="function">
    <text evidence="9">Part of the Sec protein translocase complex. Interacts with the SecYEG preprotein conducting channel. SecDF uses the proton motive force (PMF) to complete protein translocation after the ATP-dependent function of SecA.</text>
</comment>
<feature type="transmembrane region" description="Helical" evidence="9">
    <location>
        <begin position="363"/>
        <end position="385"/>
    </location>
</feature>
<dbReference type="InterPro" id="IPR005791">
    <property type="entry name" value="SecD"/>
</dbReference>
<evidence type="ECO:0000259" key="11">
    <source>
        <dbReference type="Pfam" id="PF21760"/>
    </source>
</evidence>
<dbReference type="GO" id="GO:0015450">
    <property type="term" value="F:protein-transporting ATPase activity"/>
    <property type="evidence" value="ECO:0007669"/>
    <property type="project" value="InterPro"/>
</dbReference>
<feature type="transmembrane region" description="Helical" evidence="9">
    <location>
        <begin position="339"/>
        <end position="356"/>
    </location>
</feature>
<accession>A0A9D0YR55</accession>
<dbReference type="InterPro" id="IPR055344">
    <property type="entry name" value="SecD_SecF_C_bact"/>
</dbReference>
<feature type="domain" description="Protein translocase subunit SecDF P1" evidence="11">
    <location>
        <begin position="130"/>
        <end position="187"/>
    </location>
</feature>
<dbReference type="GO" id="GO:0006605">
    <property type="term" value="P:protein targeting"/>
    <property type="evidence" value="ECO:0007669"/>
    <property type="project" value="UniProtKB-UniRule"/>
</dbReference>
<feature type="transmembrane region" description="Helical" evidence="9">
    <location>
        <begin position="464"/>
        <end position="486"/>
    </location>
</feature>
<comment type="similarity">
    <text evidence="9">Belongs to the SecD/SecF family. SecD subfamily.</text>
</comment>
<evidence type="ECO:0000256" key="2">
    <source>
        <dbReference type="ARBA" id="ARBA00022448"/>
    </source>
</evidence>
<evidence type="ECO:0000256" key="3">
    <source>
        <dbReference type="ARBA" id="ARBA00022475"/>
    </source>
</evidence>
<evidence type="ECO:0000256" key="7">
    <source>
        <dbReference type="ARBA" id="ARBA00023010"/>
    </source>
</evidence>
<dbReference type="Gene3D" id="3.30.70.3400">
    <property type="match status" value="1"/>
</dbReference>
<dbReference type="EMBL" id="DQVE01000050">
    <property type="protein sequence ID" value="HIP98675.1"/>
    <property type="molecule type" value="Genomic_DNA"/>
</dbReference>
<dbReference type="InterPro" id="IPR048631">
    <property type="entry name" value="SecD_1st"/>
</dbReference>
<evidence type="ECO:0000256" key="4">
    <source>
        <dbReference type="ARBA" id="ARBA00022692"/>
    </source>
</evidence>
<dbReference type="HAMAP" id="MF_01463_B">
    <property type="entry name" value="SecD_B"/>
    <property type="match status" value="1"/>
</dbReference>
<evidence type="ECO:0000256" key="9">
    <source>
        <dbReference type="HAMAP-Rule" id="MF_01463"/>
    </source>
</evidence>
<comment type="subcellular location">
    <subcellularLocation>
        <location evidence="1 9">Cell membrane</location>
        <topology evidence="1 9">Multi-pass membrane protein</topology>
    </subcellularLocation>
</comment>
<keyword evidence="7 9" id="KW-0811">Translocation</keyword>
<keyword evidence="5 9" id="KW-0653">Protein transport</keyword>
<dbReference type="PANTHER" id="PTHR30081">
    <property type="entry name" value="PROTEIN-EXPORT MEMBRANE PROTEIN SEC"/>
    <property type="match status" value="1"/>
</dbReference>